<evidence type="ECO:0000256" key="1">
    <source>
        <dbReference type="ARBA" id="ARBA00022679"/>
    </source>
</evidence>
<dbReference type="SUPFAM" id="SSF55729">
    <property type="entry name" value="Acyl-CoA N-acyltransferases (Nat)"/>
    <property type="match status" value="1"/>
</dbReference>
<gene>
    <name evidence="4" type="ORF">ACFFHU_02580</name>
</gene>
<dbReference type="InterPro" id="IPR050832">
    <property type="entry name" value="Bact_Acetyltransf"/>
</dbReference>
<dbReference type="Proteomes" id="UP001589894">
    <property type="component" value="Unassembled WGS sequence"/>
</dbReference>
<evidence type="ECO:0000313" key="4">
    <source>
        <dbReference type="EMBL" id="MFC0563059.1"/>
    </source>
</evidence>
<dbReference type="RefSeq" id="WP_377335249.1">
    <property type="nucleotide sequence ID" value="NZ_JBHLUE010000002.1"/>
</dbReference>
<protein>
    <submittedName>
        <fullName evidence="4">GNAT family N-acetyltransferase</fullName>
        <ecNumber evidence="4">2.3.-.-</ecNumber>
    </submittedName>
</protein>
<dbReference type="InterPro" id="IPR000182">
    <property type="entry name" value="GNAT_dom"/>
</dbReference>
<dbReference type="EMBL" id="JBHLUE010000002">
    <property type="protein sequence ID" value="MFC0563059.1"/>
    <property type="molecule type" value="Genomic_DNA"/>
</dbReference>
<keyword evidence="1 4" id="KW-0808">Transferase</keyword>
<dbReference type="Pfam" id="PF00583">
    <property type="entry name" value="Acetyltransf_1"/>
    <property type="match status" value="1"/>
</dbReference>
<dbReference type="GO" id="GO:0016746">
    <property type="term" value="F:acyltransferase activity"/>
    <property type="evidence" value="ECO:0007669"/>
    <property type="project" value="UniProtKB-KW"/>
</dbReference>
<comment type="caution">
    <text evidence="4">The sequence shown here is derived from an EMBL/GenBank/DDBJ whole genome shotgun (WGS) entry which is preliminary data.</text>
</comment>
<dbReference type="PANTHER" id="PTHR43877">
    <property type="entry name" value="AMINOALKYLPHOSPHONATE N-ACETYLTRANSFERASE-RELATED-RELATED"/>
    <property type="match status" value="1"/>
</dbReference>
<dbReference type="EC" id="2.3.-.-" evidence="4"/>
<proteinExistence type="predicted"/>
<dbReference type="PROSITE" id="PS51186">
    <property type="entry name" value="GNAT"/>
    <property type="match status" value="1"/>
</dbReference>
<dbReference type="PANTHER" id="PTHR43877:SF2">
    <property type="entry name" value="AMINOALKYLPHOSPHONATE N-ACETYLTRANSFERASE-RELATED"/>
    <property type="match status" value="1"/>
</dbReference>
<evidence type="ECO:0000259" key="3">
    <source>
        <dbReference type="PROSITE" id="PS51186"/>
    </source>
</evidence>
<evidence type="ECO:0000313" key="5">
    <source>
        <dbReference type="Proteomes" id="UP001589894"/>
    </source>
</evidence>
<keyword evidence="5" id="KW-1185">Reference proteome</keyword>
<keyword evidence="2 4" id="KW-0012">Acyltransferase</keyword>
<dbReference type="CDD" id="cd04301">
    <property type="entry name" value="NAT_SF"/>
    <property type="match status" value="1"/>
</dbReference>
<organism evidence="4 5">
    <name type="scientific">Plantactinospora siamensis</name>
    <dbReference type="NCBI Taxonomy" id="555372"/>
    <lineage>
        <taxon>Bacteria</taxon>
        <taxon>Bacillati</taxon>
        <taxon>Actinomycetota</taxon>
        <taxon>Actinomycetes</taxon>
        <taxon>Micromonosporales</taxon>
        <taxon>Micromonosporaceae</taxon>
        <taxon>Plantactinospora</taxon>
    </lineage>
</organism>
<name>A0ABV6NRL9_9ACTN</name>
<reference evidence="4 5" key="1">
    <citation type="submission" date="2024-09" db="EMBL/GenBank/DDBJ databases">
        <authorList>
            <person name="Sun Q."/>
            <person name="Mori K."/>
        </authorList>
    </citation>
    <scope>NUCLEOTIDE SEQUENCE [LARGE SCALE GENOMIC DNA]</scope>
    <source>
        <strain evidence="4 5">TBRC 2205</strain>
    </source>
</reference>
<dbReference type="InterPro" id="IPR016181">
    <property type="entry name" value="Acyl_CoA_acyltransferase"/>
</dbReference>
<evidence type="ECO:0000256" key="2">
    <source>
        <dbReference type="ARBA" id="ARBA00023315"/>
    </source>
</evidence>
<dbReference type="Gene3D" id="3.40.630.30">
    <property type="match status" value="1"/>
</dbReference>
<sequence length="166" mass="18181">MTTTAVRPYRPADHAAGRRLWGELADQRRSLYPGGGGPDVGDFEEYLTRLDLSGMWVAEHPEHGVVGLVGLILDGRSGRIEPVVVAGQARGIGIGRALLAHVADQARRRGMRRLTVTPDARNLDALRCLHGAGYDRLSAVELTLDLAGRTEDRRTELELHGLRFRA</sequence>
<accession>A0ABV6NRL9</accession>
<feature type="domain" description="N-acetyltransferase" evidence="3">
    <location>
        <begin position="4"/>
        <end position="166"/>
    </location>
</feature>